<dbReference type="EMBL" id="LGGX01000001">
    <property type="protein sequence ID" value="KUK88162.1"/>
    <property type="molecule type" value="Genomic_DNA"/>
</dbReference>
<keyword evidence="1" id="KW-1133">Transmembrane helix</keyword>
<keyword evidence="1" id="KW-0812">Transmembrane</keyword>
<evidence type="ECO:0000313" key="3">
    <source>
        <dbReference type="Proteomes" id="UP000053467"/>
    </source>
</evidence>
<feature type="transmembrane region" description="Helical" evidence="1">
    <location>
        <begin position="141"/>
        <end position="160"/>
    </location>
</feature>
<feature type="transmembrane region" description="Helical" evidence="1">
    <location>
        <begin position="41"/>
        <end position="69"/>
    </location>
</feature>
<dbReference type="Proteomes" id="UP000053467">
    <property type="component" value="Unassembled WGS sequence"/>
</dbReference>
<comment type="caution">
    <text evidence="2">The sequence shown here is derived from an EMBL/GenBank/DDBJ whole genome shotgun (WGS) entry which is preliminary data.</text>
</comment>
<proteinExistence type="predicted"/>
<accession>A0A117M775</accession>
<feature type="transmembrane region" description="Helical" evidence="1">
    <location>
        <begin position="172"/>
        <end position="197"/>
    </location>
</feature>
<feature type="transmembrane region" description="Helical" evidence="1">
    <location>
        <begin position="351"/>
        <end position="370"/>
    </location>
</feature>
<dbReference type="AlphaFoldDB" id="A0A117M775"/>
<feature type="transmembrane region" description="Helical" evidence="1">
    <location>
        <begin position="277"/>
        <end position="300"/>
    </location>
</feature>
<protein>
    <recommendedName>
        <fullName evidence="4">Heparan-alpha-glucosaminide N-acetyltransferase catalytic domain-containing protein</fullName>
    </recommendedName>
</protein>
<reference evidence="3" key="1">
    <citation type="journal article" date="2015" name="MBio">
        <title>Genome-Resolved Metagenomic Analysis Reveals Roles for Candidate Phyla and Other Microbial Community Members in Biogeochemical Transformations in Oil Reservoirs.</title>
        <authorList>
            <person name="Hu P."/>
            <person name="Tom L."/>
            <person name="Singh A."/>
            <person name="Thomas B.C."/>
            <person name="Baker B.J."/>
            <person name="Piceno Y.M."/>
            <person name="Andersen G.L."/>
            <person name="Banfield J.F."/>
        </authorList>
    </citation>
    <scope>NUCLEOTIDE SEQUENCE [LARGE SCALE GENOMIC DNA]</scope>
</reference>
<feature type="transmembrane region" description="Helical" evidence="1">
    <location>
        <begin position="217"/>
        <end position="236"/>
    </location>
</feature>
<feature type="transmembrane region" description="Helical" evidence="1">
    <location>
        <begin position="81"/>
        <end position="103"/>
    </location>
</feature>
<gene>
    <name evidence="2" type="ORF">XE03_0168</name>
</gene>
<sequence>MKERILTFDLIRGIAIIFIIFFHSSIYNYDKIHLIDFSNPPLFIVLISFMALWGGIFIIYSSILNTFIYLKRDEKNENSNFLKLSFFTFLFYILIHFSLNLVFGRWNIDFVNNTPSLTFMGAFLRDRISQFHPYEKLFDGSSISTIAFNILFITFLQSFFKEIKLKRNVIYIFLFLTSFITIFLSFTRVSLYGYFSILKERNNFLPSLLLTFFLSNPYPLITYFSYGLFGMLIGYLIFDGRDDILKKIILPSLILLILYGIYGITKFPKTISKADYFWYFKTNFELGFFILSIISFYLILEKRNAPLKKLSFVYNFSRVSLSVYLLEVLLSELFRKFYLKVNEGWNMDMNATFLFGFFNVIIWVIIVNIWSKFNFKYSFEYFWVKIFKILGKDSTKLKI</sequence>
<feature type="transmembrane region" description="Helical" evidence="1">
    <location>
        <begin position="248"/>
        <end position="265"/>
    </location>
</feature>
<evidence type="ECO:0000256" key="1">
    <source>
        <dbReference type="SAM" id="Phobius"/>
    </source>
</evidence>
<evidence type="ECO:0008006" key="4">
    <source>
        <dbReference type="Google" id="ProtNLM"/>
    </source>
</evidence>
<evidence type="ECO:0000313" key="2">
    <source>
        <dbReference type="EMBL" id="KUK88162.1"/>
    </source>
</evidence>
<organism evidence="2 3">
    <name type="scientific">candidate division TA06 bacterium 34_109</name>
    <dbReference type="NCBI Taxonomy" id="1635277"/>
    <lineage>
        <taxon>Bacteria</taxon>
        <taxon>Bacteria division TA06</taxon>
    </lineage>
</organism>
<feature type="transmembrane region" description="Helical" evidence="1">
    <location>
        <begin position="312"/>
        <end position="331"/>
    </location>
</feature>
<name>A0A117M775_UNCT6</name>
<feature type="transmembrane region" description="Helical" evidence="1">
    <location>
        <begin position="12"/>
        <end position="29"/>
    </location>
</feature>
<keyword evidence="1" id="KW-0472">Membrane</keyword>